<dbReference type="InterPro" id="IPR001374">
    <property type="entry name" value="R3H_dom"/>
</dbReference>
<dbReference type="SUPFAM" id="SSF118310">
    <property type="entry name" value="AN1-like Zinc finger"/>
    <property type="match status" value="1"/>
</dbReference>
<dbReference type="SUPFAM" id="SSF52540">
    <property type="entry name" value="P-loop containing nucleoside triphosphate hydrolases"/>
    <property type="match status" value="1"/>
</dbReference>
<feature type="region of interest" description="Disordered" evidence="16">
    <location>
        <begin position="828"/>
        <end position="851"/>
    </location>
</feature>
<dbReference type="SMART" id="SM00487">
    <property type="entry name" value="DEXDc"/>
    <property type="match status" value="1"/>
</dbReference>
<dbReference type="Pfam" id="PF21138">
    <property type="entry name" value="SMUBP-2_HCS1_1B"/>
    <property type="match status" value="1"/>
</dbReference>
<dbReference type="Pfam" id="PF13086">
    <property type="entry name" value="AAA_11"/>
    <property type="match status" value="1"/>
</dbReference>
<evidence type="ECO:0000259" key="18">
    <source>
        <dbReference type="PROSITE" id="PS51061"/>
    </source>
</evidence>
<dbReference type="NCBIfam" id="TIGR00376">
    <property type="entry name" value="IGHMBP2 family helicase"/>
    <property type="match status" value="1"/>
</dbReference>
<feature type="compositionally biased region" description="Basic and acidic residues" evidence="16">
    <location>
        <begin position="828"/>
        <end position="842"/>
    </location>
</feature>
<dbReference type="Pfam" id="PF01424">
    <property type="entry name" value="R3H"/>
    <property type="match status" value="1"/>
</dbReference>
<dbReference type="InterPro" id="IPR035896">
    <property type="entry name" value="AN1-like_Znf"/>
</dbReference>
<evidence type="ECO:0000259" key="17">
    <source>
        <dbReference type="PROSITE" id="PS51039"/>
    </source>
</evidence>
<comment type="similarity">
    <text evidence="3">Belongs to the DNA2/NAM7 helicase family.</text>
</comment>
<evidence type="ECO:0000256" key="14">
    <source>
        <dbReference type="ARBA" id="ARBA00048432"/>
    </source>
</evidence>
<dbReference type="GO" id="GO:0043139">
    <property type="term" value="F:5'-3' DNA helicase activity"/>
    <property type="evidence" value="ECO:0007669"/>
    <property type="project" value="TreeGrafter"/>
</dbReference>
<accession>A0A8C4QLH4</accession>
<dbReference type="CDD" id="cd18808">
    <property type="entry name" value="SF1_C_Upf1"/>
    <property type="match status" value="1"/>
</dbReference>
<reference evidence="19" key="1">
    <citation type="submission" date="2025-05" db="UniProtKB">
        <authorList>
            <consortium name="Ensembl"/>
        </authorList>
    </citation>
    <scope>IDENTIFICATION</scope>
</reference>
<organism evidence="19 20">
    <name type="scientific">Eptatretus burgeri</name>
    <name type="common">Inshore hagfish</name>
    <dbReference type="NCBI Taxonomy" id="7764"/>
    <lineage>
        <taxon>Eukaryota</taxon>
        <taxon>Metazoa</taxon>
        <taxon>Chordata</taxon>
        <taxon>Craniata</taxon>
        <taxon>Vertebrata</taxon>
        <taxon>Cyclostomata</taxon>
        <taxon>Myxini</taxon>
        <taxon>Myxiniformes</taxon>
        <taxon>Myxinidae</taxon>
        <taxon>Eptatretinae</taxon>
        <taxon>Eptatretus</taxon>
    </lineage>
</organism>
<dbReference type="InterPro" id="IPR027417">
    <property type="entry name" value="P-loop_NTPase"/>
</dbReference>
<dbReference type="GO" id="GO:0005524">
    <property type="term" value="F:ATP binding"/>
    <property type="evidence" value="ECO:0007669"/>
    <property type="project" value="UniProtKB-KW"/>
</dbReference>
<dbReference type="InterPro" id="IPR014001">
    <property type="entry name" value="Helicase_ATP-bd"/>
</dbReference>
<comment type="catalytic activity">
    <reaction evidence="14">
        <text>ATP + H2O = ADP + phosphate + H(+)</text>
        <dbReference type="Rhea" id="RHEA:13065"/>
        <dbReference type="ChEBI" id="CHEBI:15377"/>
        <dbReference type="ChEBI" id="CHEBI:15378"/>
        <dbReference type="ChEBI" id="CHEBI:30616"/>
        <dbReference type="ChEBI" id="CHEBI:43474"/>
        <dbReference type="ChEBI" id="CHEBI:456216"/>
        <dbReference type="EC" id="3.6.4.12"/>
    </reaction>
    <physiologicalReaction direction="left-to-right" evidence="14">
        <dbReference type="Rhea" id="RHEA:13066"/>
    </physiologicalReaction>
</comment>
<dbReference type="Gene3D" id="3.30.1370.50">
    <property type="entry name" value="R3H-like domain"/>
    <property type="match status" value="1"/>
</dbReference>
<keyword evidence="11" id="KW-0862">Zinc</keyword>
<evidence type="ECO:0000256" key="7">
    <source>
        <dbReference type="ARBA" id="ARBA00022741"/>
    </source>
</evidence>
<evidence type="ECO:0000256" key="12">
    <source>
        <dbReference type="ARBA" id="ARBA00022840"/>
    </source>
</evidence>
<keyword evidence="13" id="KW-0539">Nucleus</keyword>
<dbReference type="SUPFAM" id="SSF82708">
    <property type="entry name" value="R3H domain"/>
    <property type="match status" value="1"/>
</dbReference>
<dbReference type="InterPro" id="IPR036867">
    <property type="entry name" value="R3H_dom_sf"/>
</dbReference>
<keyword evidence="6" id="KW-0479">Metal-binding</keyword>
<dbReference type="AlphaFoldDB" id="A0A8C4QLH4"/>
<evidence type="ECO:0000256" key="9">
    <source>
        <dbReference type="ARBA" id="ARBA00022801"/>
    </source>
</evidence>
<dbReference type="Proteomes" id="UP000694388">
    <property type="component" value="Unplaced"/>
</dbReference>
<feature type="domain" description="R3H" evidence="18">
    <location>
        <begin position="698"/>
        <end position="762"/>
    </location>
</feature>
<evidence type="ECO:0000256" key="13">
    <source>
        <dbReference type="ARBA" id="ARBA00023242"/>
    </source>
</evidence>
<evidence type="ECO:0000256" key="4">
    <source>
        <dbReference type="ARBA" id="ARBA00012551"/>
    </source>
</evidence>
<dbReference type="FunFam" id="2.40.30.270:FF:000001">
    <property type="entry name" value="Immunoglobulin mu DNA-binding protein 2"/>
    <property type="match status" value="1"/>
</dbReference>
<evidence type="ECO:0000256" key="8">
    <source>
        <dbReference type="ARBA" id="ARBA00022771"/>
    </source>
</evidence>
<evidence type="ECO:0000256" key="15">
    <source>
        <dbReference type="PROSITE-ProRule" id="PRU00449"/>
    </source>
</evidence>
<dbReference type="InterPro" id="IPR041677">
    <property type="entry name" value="DNA2/NAM7_AAA_11"/>
</dbReference>
<dbReference type="InterPro" id="IPR050534">
    <property type="entry name" value="Coronavir_polyprotein_1ab"/>
</dbReference>
<dbReference type="GO" id="GO:0003723">
    <property type="term" value="F:RNA binding"/>
    <property type="evidence" value="ECO:0007669"/>
    <property type="project" value="InterPro"/>
</dbReference>
<proteinExistence type="inferred from homology"/>
<dbReference type="Pfam" id="PF01428">
    <property type="entry name" value="zf-AN1"/>
    <property type="match status" value="1"/>
</dbReference>
<dbReference type="InterPro" id="IPR000058">
    <property type="entry name" value="Znf_AN1"/>
</dbReference>
<keyword evidence="5" id="KW-0963">Cytoplasm</keyword>
<name>A0A8C4QLH4_EPTBU</name>
<comment type="subcellular location">
    <subcellularLocation>
        <location evidence="2">Cytoplasm</location>
    </subcellularLocation>
    <subcellularLocation>
        <location evidence="1">Nucleus</location>
    </subcellularLocation>
</comment>
<keyword evidence="7" id="KW-0547">Nucleotide-binding</keyword>
<dbReference type="Gene3D" id="3.40.50.300">
    <property type="entry name" value="P-loop containing nucleotide triphosphate hydrolases"/>
    <property type="match status" value="2"/>
</dbReference>
<dbReference type="SMART" id="SM00393">
    <property type="entry name" value="R3H"/>
    <property type="match status" value="1"/>
</dbReference>
<dbReference type="CDD" id="cd18044">
    <property type="entry name" value="DEXXQc_SMUBP2"/>
    <property type="match status" value="1"/>
</dbReference>
<dbReference type="PANTHER" id="PTHR43788">
    <property type="entry name" value="DNA2/NAM7 HELICASE FAMILY MEMBER"/>
    <property type="match status" value="1"/>
</dbReference>
<dbReference type="EC" id="3.6.4.12" evidence="4"/>
<dbReference type="Ensembl" id="ENSEBUT00000017264.1">
    <property type="protein sequence ID" value="ENSEBUP00000016688.1"/>
    <property type="gene ID" value="ENSEBUG00000010471.1"/>
</dbReference>
<dbReference type="GO" id="GO:0003677">
    <property type="term" value="F:DNA binding"/>
    <property type="evidence" value="ECO:0007669"/>
    <property type="project" value="InterPro"/>
</dbReference>
<keyword evidence="20" id="KW-1185">Reference proteome</keyword>
<keyword evidence="10" id="KW-0347">Helicase</keyword>
<evidence type="ECO:0000256" key="1">
    <source>
        <dbReference type="ARBA" id="ARBA00004123"/>
    </source>
</evidence>
<keyword evidence="9" id="KW-0378">Hydrolase</keyword>
<dbReference type="GeneTree" id="ENSGT00930000151035"/>
<dbReference type="InterPro" id="IPR048761">
    <property type="entry name" value="SMUBP-2_HCS1_1B"/>
</dbReference>
<feature type="domain" description="AN1-type" evidence="17">
    <location>
        <begin position="876"/>
        <end position="925"/>
    </location>
</feature>
<dbReference type="SMART" id="SM00154">
    <property type="entry name" value="ZnF_AN1"/>
    <property type="match status" value="1"/>
</dbReference>
<protein>
    <recommendedName>
        <fullName evidence="4">DNA helicase</fullName>
        <ecNumber evidence="4">3.6.4.12</ecNumber>
    </recommendedName>
</protein>
<dbReference type="GO" id="GO:0016787">
    <property type="term" value="F:hydrolase activity"/>
    <property type="evidence" value="ECO:0007669"/>
    <property type="project" value="UniProtKB-KW"/>
</dbReference>
<dbReference type="PANTHER" id="PTHR43788:SF8">
    <property type="entry name" value="DNA-BINDING PROTEIN SMUBP-2"/>
    <property type="match status" value="1"/>
</dbReference>
<evidence type="ECO:0000256" key="11">
    <source>
        <dbReference type="ARBA" id="ARBA00022833"/>
    </source>
</evidence>
<dbReference type="PROSITE" id="PS51061">
    <property type="entry name" value="R3H"/>
    <property type="match status" value="1"/>
</dbReference>
<sequence length="973" mass="107361">MSLEEFVSRTLDLLKEEREAEVEEARSWQQKIPLKELQKRGVCLLKLQPSNQHTGLYGRTIISFEARKVRQKIELPSNCFGPGDIIGLFDPLGEGLSKQLASGVVTKVTTNYVTIAFEESLDALSLPSEGIFHLLKLANDITYKRLKRTLHLLNNFRDGLPSELISVLFGNSQPNKAPSDAETKVRFVNPALDDSQKEAVVFALNQREVAVVHGPPGTGKTTTVVEIILQAVQQGQKILACAPSNIAVDNLAERLSKTGVIALRLGHPARLLAPVQHLSLDAVLARCDSAAIVHDVRSDIDRTYGKLKKVQDRGERARLHSELKILRKELRGREEAAMRNILLHANVVLASNTGACMDGPLHLLQKDHFGLVVLDESGQAIEASCWMPLLYAPKCVLVGDHLQLPPTVLSSRAAAEGLGTSLLERLVKTHGEKVVRMLRVQYRMNDAIGGWASRQMYNGNLHAHPSVAAHLLRDLPGVEDTEDTRLALLLIDTASCGLHETADEEQSKGNPGEVDIVVSHVESLLKAGVKSSDVAVISPYNLQVHLLRQTLSVAHPGLEVKSVDGFQGREKEAVVLSLVRSNRKGEVGFLNDDRRINVAVTRARRHLAVVCDADTVGSHPFLQSLLDQIEAQGETRTAFEYLDIVEEVSFRPNHDQSVSMNKNDRASASMHTKTAVQVGHIKSARDANTFREKDEVKGEELQQLRCKLEGFVVDKLKQRLEFAASLESSGRLWVHRFAEELGLGHGSVGDGNKRFIAVWKLGESSKSDETTTKEETPQSVNNEAAQEKQSDSTEDVTCKLVTKAVRDTTEKAEGVQVDLKALHMERVKRDKARTQEDKEKNRMGARRKKSGKNIAKGCQVDLVGDEDLDSVVEAFVQLDRTCAFPQCKANVSLVGHRCQHCHCTHCLKHRIPEVHGCGNEAKAHARRTTIRGGVLYARSAVPDKPPNPTKRAALARKLDKKIGELTSQRQGKK</sequence>
<dbReference type="Pfam" id="PF13087">
    <property type="entry name" value="AAA_12"/>
    <property type="match status" value="1"/>
</dbReference>
<feature type="region of interest" description="Disordered" evidence="16">
    <location>
        <begin position="766"/>
        <end position="793"/>
    </location>
</feature>
<dbReference type="Gene3D" id="4.10.1110.10">
    <property type="entry name" value="AN1-like Zinc finger"/>
    <property type="match status" value="1"/>
</dbReference>
<evidence type="ECO:0000256" key="3">
    <source>
        <dbReference type="ARBA" id="ARBA00007913"/>
    </source>
</evidence>
<evidence type="ECO:0000256" key="5">
    <source>
        <dbReference type="ARBA" id="ARBA00022490"/>
    </source>
</evidence>
<dbReference type="GO" id="GO:0008270">
    <property type="term" value="F:zinc ion binding"/>
    <property type="evidence" value="ECO:0007669"/>
    <property type="project" value="UniProtKB-KW"/>
</dbReference>
<evidence type="ECO:0000313" key="19">
    <source>
        <dbReference type="Ensembl" id="ENSEBUP00000016688.1"/>
    </source>
</evidence>
<keyword evidence="8 15" id="KW-0863">Zinc-finger</keyword>
<dbReference type="Gene3D" id="2.40.30.270">
    <property type="match status" value="1"/>
</dbReference>
<evidence type="ECO:0000256" key="2">
    <source>
        <dbReference type="ARBA" id="ARBA00004496"/>
    </source>
</evidence>
<evidence type="ECO:0000313" key="20">
    <source>
        <dbReference type="Proteomes" id="UP000694388"/>
    </source>
</evidence>
<dbReference type="GO" id="GO:0005634">
    <property type="term" value="C:nucleus"/>
    <property type="evidence" value="ECO:0007669"/>
    <property type="project" value="UniProtKB-SubCell"/>
</dbReference>
<dbReference type="InterPro" id="IPR047187">
    <property type="entry name" value="SF1_C_Upf1"/>
</dbReference>
<feature type="compositionally biased region" description="Basic and acidic residues" evidence="16">
    <location>
        <begin position="766"/>
        <end position="776"/>
    </location>
</feature>
<keyword evidence="12" id="KW-0067">ATP-binding</keyword>
<dbReference type="Ensembl" id="ENSEBUT00000017285.1">
    <property type="protein sequence ID" value="ENSEBUP00000016708.1"/>
    <property type="gene ID" value="ENSEBUG00000010471.1"/>
</dbReference>
<evidence type="ECO:0000256" key="6">
    <source>
        <dbReference type="ARBA" id="ARBA00022723"/>
    </source>
</evidence>
<evidence type="ECO:0000256" key="10">
    <source>
        <dbReference type="ARBA" id="ARBA00022806"/>
    </source>
</evidence>
<dbReference type="PROSITE" id="PS51039">
    <property type="entry name" value="ZF_AN1"/>
    <property type="match status" value="1"/>
</dbReference>
<evidence type="ECO:0000256" key="16">
    <source>
        <dbReference type="SAM" id="MobiDB-lite"/>
    </source>
</evidence>
<dbReference type="InterPro" id="IPR004483">
    <property type="entry name" value="SMUBP-2/Hcs1-like"/>
</dbReference>
<dbReference type="FunFam" id="3.40.50.300:FF:001146">
    <property type="entry name" value="DNA-binding protein SMUBP-2 isoform X1"/>
    <property type="match status" value="1"/>
</dbReference>
<dbReference type="InterPro" id="IPR041679">
    <property type="entry name" value="DNA2/NAM7-like_C"/>
</dbReference>
<dbReference type="GO" id="GO:0005737">
    <property type="term" value="C:cytoplasm"/>
    <property type="evidence" value="ECO:0007669"/>
    <property type="project" value="UniProtKB-SubCell"/>
</dbReference>